<evidence type="ECO:0000313" key="3">
    <source>
        <dbReference type="Proteomes" id="UP001180020"/>
    </source>
</evidence>
<proteinExistence type="predicted"/>
<name>A0AAV9E6Y4_ACOCL</name>
<accession>A0AAV9E6Y4</accession>
<sequence length="212" mass="23087">MRGSSVRGGSDGHRWRRGRPGDEVGGDGIEDVNGSGHTARCVEEVGVPVRCRVGPTWRKDGWLEVEMGVVLCGRGGSKGGGEMRLMGVVGTGRGGSKGGVSVLCFELVGFSLLKIRGGLKEVNELDNSFTYLENMMGRKTRKGDKSVKAKILQTLIPVVVWVIWLLQNHLILGGTPPYEENVCKMVMAFGRSHGRHLFYNRSSKVLADKVMM</sequence>
<keyword evidence="3" id="KW-1185">Reference proteome</keyword>
<comment type="caution">
    <text evidence="2">The sequence shown here is derived from an EMBL/GenBank/DDBJ whole genome shotgun (WGS) entry which is preliminary data.</text>
</comment>
<reference evidence="2" key="1">
    <citation type="journal article" date="2023" name="Nat. Commun.">
        <title>Diploid and tetraploid genomes of Acorus and the evolution of monocots.</title>
        <authorList>
            <person name="Ma L."/>
            <person name="Liu K.W."/>
            <person name="Li Z."/>
            <person name="Hsiao Y.Y."/>
            <person name="Qi Y."/>
            <person name="Fu T."/>
            <person name="Tang G.D."/>
            <person name="Zhang D."/>
            <person name="Sun W.H."/>
            <person name="Liu D.K."/>
            <person name="Li Y."/>
            <person name="Chen G.Z."/>
            <person name="Liu X.D."/>
            <person name="Liao X.Y."/>
            <person name="Jiang Y.T."/>
            <person name="Yu X."/>
            <person name="Hao Y."/>
            <person name="Huang J."/>
            <person name="Zhao X.W."/>
            <person name="Ke S."/>
            <person name="Chen Y.Y."/>
            <person name="Wu W.L."/>
            <person name="Hsu J.L."/>
            <person name="Lin Y.F."/>
            <person name="Huang M.D."/>
            <person name="Li C.Y."/>
            <person name="Huang L."/>
            <person name="Wang Z.W."/>
            <person name="Zhao X."/>
            <person name="Zhong W.Y."/>
            <person name="Peng D.H."/>
            <person name="Ahmad S."/>
            <person name="Lan S."/>
            <person name="Zhang J.S."/>
            <person name="Tsai W.C."/>
            <person name="Van de Peer Y."/>
            <person name="Liu Z.J."/>
        </authorList>
    </citation>
    <scope>NUCLEOTIDE SEQUENCE</scope>
    <source>
        <strain evidence="2">CP</strain>
    </source>
</reference>
<dbReference type="AlphaFoldDB" id="A0AAV9E6Y4"/>
<gene>
    <name evidence="2" type="ORF">QJS10_CPA09g02002</name>
</gene>
<feature type="region of interest" description="Disordered" evidence="1">
    <location>
        <begin position="1"/>
        <end position="32"/>
    </location>
</feature>
<reference evidence="2" key="2">
    <citation type="submission" date="2023-06" db="EMBL/GenBank/DDBJ databases">
        <authorList>
            <person name="Ma L."/>
            <person name="Liu K.-W."/>
            <person name="Li Z."/>
            <person name="Hsiao Y.-Y."/>
            <person name="Qi Y."/>
            <person name="Fu T."/>
            <person name="Tang G."/>
            <person name="Zhang D."/>
            <person name="Sun W.-H."/>
            <person name="Liu D.-K."/>
            <person name="Li Y."/>
            <person name="Chen G.-Z."/>
            <person name="Liu X.-D."/>
            <person name="Liao X.-Y."/>
            <person name="Jiang Y.-T."/>
            <person name="Yu X."/>
            <person name="Hao Y."/>
            <person name="Huang J."/>
            <person name="Zhao X.-W."/>
            <person name="Ke S."/>
            <person name="Chen Y.-Y."/>
            <person name="Wu W.-L."/>
            <person name="Hsu J.-L."/>
            <person name="Lin Y.-F."/>
            <person name="Huang M.-D."/>
            <person name="Li C.-Y."/>
            <person name="Huang L."/>
            <person name="Wang Z.-W."/>
            <person name="Zhao X."/>
            <person name="Zhong W.-Y."/>
            <person name="Peng D.-H."/>
            <person name="Ahmad S."/>
            <person name="Lan S."/>
            <person name="Zhang J.-S."/>
            <person name="Tsai W.-C."/>
            <person name="Van De Peer Y."/>
            <person name="Liu Z.-J."/>
        </authorList>
    </citation>
    <scope>NUCLEOTIDE SEQUENCE</scope>
    <source>
        <strain evidence="2">CP</strain>
        <tissue evidence="2">Leaves</tissue>
    </source>
</reference>
<evidence type="ECO:0000313" key="2">
    <source>
        <dbReference type="EMBL" id="KAK1309290.1"/>
    </source>
</evidence>
<dbReference type="EMBL" id="JAUJYO010000009">
    <property type="protein sequence ID" value="KAK1309290.1"/>
    <property type="molecule type" value="Genomic_DNA"/>
</dbReference>
<dbReference type="Proteomes" id="UP001180020">
    <property type="component" value="Unassembled WGS sequence"/>
</dbReference>
<organism evidence="2 3">
    <name type="scientific">Acorus calamus</name>
    <name type="common">Sweet flag</name>
    <dbReference type="NCBI Taxonomy" id="4465"/>
    <lineage>
        <taxon>Eukaryota</taxon>
        <taxon>Viridiplantae</taxon>
        <taxon>Streptophyta</taxon>
        <taxon>Embryophyta</taxon>
        <taxon>Tracheophyta</taxon>
        <taxon>Spermatophyta</taxon>
        <taxon>Magnoliopsida</taxon>
        <taxon>Liliopsida</taxon>
        <taxon>Acoraceae</taxon>
        <taxon>Acorus</taxon>
    </lineage>
</organism>
<evidence type="ECO:0000256" key="1">
    <source>
        <dbReference type="SAM" id="MobiDB-lite"/>
    </source>
</evidence>
<protein>
    <submittedName>
        <fullName evidence="2">Uncharacterized protein</fullName>
    </submittedName>
</protein>